<feature type="compositionally biased region" description="Basic and acidic residues" evidence="2">
    <location>
        <begin position="158"/>
        <end position="197"/>
    </location>
</feature>
<dbReference type="Gene3D" id="2.60.40.10">
    <property type="entry name" value="Immunoglobulins"/>
    <property type="match status" value="19"/>
</dbReference>
<dbReference type="InterPro" id="IPR050991">
    <property type="entry name" value="ECM_Regulatory_Proteins"/>
</dbReference>
<name>A0A6P4Y846_BRABE</name>
<feature type="region of interest" description="Disordered" evidence="2">
    <location>
        <begin position="1668"/>
        <end position="1687"/>
    </location>
</feature>
<proteinExistence type="predicted"/>
<feature type="domain" description="Fibronectin type-III" evidence="4">
    <location>
        <begin position="1422"/>
        <end position="1511"/>
    </location>
</feature>
<feature type="domain" description="Fibronectin type-III" evidence="4">
    <location>
        <begin position="1328"/>
        <end position="1421"/>
    </location>
</feature>
<sequence length="2357" mass="266603">MASGSTTGQKKELEDPEWLENFVCSWTEKGKLKASGFPEDMYPSLRLYMAAIWPRQWPRALEMIMDQQNHTFIGDASISFSSNEGEEQDVKETMASCTFCTGPFPLATVPMYQFLMTLWKALEQRPEGFLTNEEDKTLLNRFHEHVKNVCSLAASKVPQKDTEGKTEDEPLKDTKGKTEDEPLKGTKRKTEDSKKLLAEPQPTSCLSIDEVTSDSVKVSWQPPEDPTGIIGYRLYYSAGSPTLPWVAKEKSKPLDVWSKEGQKAPYSRVLDTLMPNTKYDITVWSMGGSRDDPVLSSPTSVSVTTEIPTVTGLHVTAYDTTSISISWTAVTAWRAWPIPEIRVYISAPDCPDETTKLPGETSTTRFENLHPATLYTIHVAALGFWGKEGKPTTVTCPTRPRPITSISICEQTTTVIKAKWPAAEDKDVTYMAQITGKDPILVGKDLACCFDELEPGTSYDISITVKRTFEDGREVDSRPRKTKAFTCPSHPESVSVKSYGHSSVTLAWQPPAAGNIDCYRVEIWCTDQTKARSDEHKPEHSRLIGKYSTEYTFDSLSTSPGSLHKVTISSYFQNLSSEIVEIMQRTKLRSPDLKLREKTQTSITVSWEHVMGEKEKYVLSISPNEGEPDVVIPCHENRLQHKFRNLVPGKEYKASAITIYKDAECEPCTVTIVTLREDVESEERVVEEQTIVGQPKNVRVKQAGDGALTLKWEDAEGDKNGYILEIASASEIKSETYRYVSRSQARRYELTNLVPGRLYYITIKTTSHGRHSEPVTLQARTIVARARNFARENVKERSIAVSWTSALGEVDKYILQISSETWAEQVPITHSEGRMSYIFGDLEPGRHYNISIKTDREGDYSDEVPLLRVRTMVSKPVNLKVEDKQTDSLRVVWTSAEGDKDAYHIRIDPQDGDNPSAILKSTDELAYTFKELNPGRLYTVRVVTDSGGDKSLAEVVKRRTLPSPPRAVGASVQGTGILVTWEPAIGDKDKYILKLFYYEKDTGEETDPLWREVEEGKPTQQMFPQLQFGRMYHVHVITRTDDIDSEPVATSRRMTVDRPKNVSVMHKTETTAIIKWDHAQGDKDKYAVEIQPNSQTGYENEVDQEQLTYDFDDLQPGRLHHLSVYTISGDDRSKPERTQFTTLARPPNKIYVNKEDVKEKSLRVFWLEPESDVDHYGISISHLGKEISRHEISASPREYLFGNLTPGRLYTISVWTYVGDLGSTSAPISVQERTLVASAKTIRVEDCTHSSISFSWDKADGDVDYYEYRVMYGEVCVNTNIKTQSSDQRWVQVDDLTGGRLYELVVVAVRSDRRSLPTKRNHRTKVHKPEGLHVADVKMQQVTITWEQAQGDKDKYTAVVFDTTHQDRTPKSKGDVSATASALEHRFSALVPGREYEVVLRTINGGDASDPEKRLVRTKPLPPVNVRTSAVDTGIMVEWSEPSGDKDEYLLEISPKEDLHTPIVISTGDETSYTFPGVTLGKLYDVKIFTRSKDVDSGKVIRQQRMTVGQPNLVHLHPFETSVKVTWDHAEGEKERYHITVWDVGRKTCVWREERNADEDLEVLFDALVSGRLYGVEVTTESGGELSECVPKTVRTKIRPPAQINIADNDVKENSLRITWRKPDCDIDMDCYHVSISPENAIGVVEKGQPLEYTFHNLTSGRKYQLSVTTDSGGDKSGPVTKTKRTTVSRTEQINVRERTETTLTITWLDVKGDKSSYIASIREMTAEISFQRFPDIRIPAYSLNSQRFSNLTAGRMYEVSVVTVSGEMESLARTMLVRTIVSPPRNVMIPQDSVTEHSMDVVWEDARGDYKSYEHLISPKEGTSRYMGEESLDGTQVHRSRFENLFPCKLYTIELWTRQEEADSEVKVQSHRTKVAAVEETSIVFTNISENEVTLGWKEAEGEKDGYTVTIHPFPDDTTAVTPPPAEVKADDDLQHTFRDLTPGQKHAISIVTFKENDKSSEVTKTVHTKPNKPEGFRVETFAESIAVSWYSPKSIQDGYVLKITTVPEDPEYYIQATFDEKTMSSNDEVASVLDECNETRHFTYTFREKGTIKARTKYKISAQTKSGKKQNGGQCSDVIVFEGRTKPHPPRDPRLVKEDIESVTFSWAPPIDVERKRDIHRYIVRYKRPEDENEREHDCQFNTWAKIEHLRDDTNYDFFIISVVETRAEDGTVERVDSERCRFTFKTMSQSTKIARQLSKLRKALPIVICGGAFAIYLFIFLGVFVHNCVRPYGQSEMAATTVIPSGNSSNTPTNNSSVRPTASAQSFNSGLAECFFEKAGEQFWYLVFFTAVPAICLLAIFLWKVIKRIRQNIRRRATPDAEHGLLDDLEVDTEMTEMHPVEDIPKLVYGRNAT</sequence>
<dbReference type="InterPro" id="IPR036116">
    <property type="entry name" value="FN3_sf"/>
</dbReference>
<evidence type="ECO:0000256" key="1">
    <source>
        <dbReference type="ARBA" id="ARBA00022737"/>
    </source>
</evidence>
<feature type="domain" description="Fibronectin type-III" evidence="4">
    <location>
        <begin position="694"/>
        <end position="786"/>
    </location>
</feature>
<accession>A0A6P4Y846</accession>
<gene>
    <name evidence="6" type="primary">LOC109465560</name>
</gene>
<organism evidence="5 6">
    <name type="scientific">Branchiostoma belcheri</name>
    <name type="common">Amphioxus</name>
    <dbReference type="NCBI Taxonomy" id="7741"/>
    <lineage>
        <taxon>Eukaryota</taxon>
        <taxon>Metazoa</taxon>
        <taxon>Chordata</taxon>
        <taxon>Cephalochordata</taxon>
        <taxon>Leptocardii</taxon>
        <taxon>Amphioxiformes</taxon>
        <taxon>Branchiostomatidae</taxon>
        <taxon>Branchiostoma</taxon>
    </lineage>
</organism>
<feature type="domain" description="Fibronectin type-III" evidence="4">
    <location>
        <begin position="1148"/>
        <end position="1239"/>
    </location>
</feature>
<reference evidence="6" key="1">
    <citation type="submission" date="2025-08" db="UniProtKB">
        <authorList>
            <consortium name="RefSeq"/>
        </authorList>
    </citation>
    <scope>IDENTIFICATION</scope>
    <source>
        <tissue evidence="6">Gonad</tissue>
    </source>
</reference>
<dbReference type="PANTHER" id="PTHR46708">
    <property type="entry name" value="TENASCIN"/>
    <property type="match status" value="1"/>
</dbReference>
<feature type="transmembrane region" description="Helical" evidence="3">
    <location>
        <begin position="2286"/>
        <end position="2309"/>
    </location>
</feature>
<feature type="domain" description="Fibronectin type-III" evidence="4">
    <location>
        <begin position="1880"/>
        <end position="1973"/>
    </location>
</feature>
<evidence type="ECO:0000256" key="2">
    <source>
        <dbReference type="SAM" id="MobiDB-lite"/>
    </source>
</evidence>
<dbReference type="KEGG" id="bbel:109465560"/>
<keyword evidence="3" id="KW-0472">Membrane</keyword>
<evidence type="ECO:0000313" key="6">
    <source>
        <dbReference type="RefSeq" id="XP_019618479.1"/>
    </source>
</evidence>
<dbReference type="Proteomes" id="UP000515135">
    <property type="component" value="Unplaced"/>
</dbReference>
<evidence type="ECO:0000256" key="3">
    <source>
        <dbReference type="SAM" id="Phobius"/>
    </source>
</evidence>
<dbReference type="GeneID" id="109465560"/>
<evidence type="ECO:0000259" key="4">
    <source>
        <dbReference type="PROSITE" id="PS50853"/>
    </source>
</evidence>
<keyword evidence="3" id="KW-1133">Transmembrane helix</keyword>
<dbReference type="PANTHER" id="PTHR46708:SF2">
    <property type="entry name" value="FIBRONECTIN TYPE-III DOMAIN-CONTAINING PROTEIN"/>
    <property type="match status" value="1"/>
</dbReference>
<keyword evidence="3" id="KW-0812">Transmembrane</keyword>
<feature type="domain" description="Fibronectin type-III" evidence="4">
    <location>
        <begin position="2091"/>
        <end position="2192"/>
    </location>
</feature>
<dbReference type="InterPro" id="IPR013783">
    <property type="entry name" value="Ig-like_fold"/>
</dbReference>
<feature type="domain" description="Fibronectin type-III" evidence="4">
    <location>
        <begin position="1600"/>
        <end position="1690"/>
    </location>
</feature>
<feature type="domain" description="Fibronectin type-III" evidence="4">
    <location>
        <begin position="1058"/>
        <end position="1147"/>
    </location>
</feature>
<feature type="region of interest" description="Disordered" evidence="2">
    <location>
        <begin position="156"/>
        <end position="200"/>
    </location>
</feature>
<dbReference type="PROSITE" id="PS50853">
    <property type="entry name" value="FN3"/>
    <property type="match status" value="12"/>
</dbReference>
<dbReference type="CDD" id="cd00063">
    <property type="entry name" value="FN3"/>
    <property type="match status" value="15"/>
</dbReference>
<feature type="transmembrane region" description="Helical" evidence="3">
    <location>
        <begin position="2206"/>
        <end position="2228"/>
    </location>
</feature>
<keyword evidence="5" id="KW-1185">Reference proteome</keyword>
<feature type="domain" description="Fibronectin type-III" evidence="4">
    <location>
        <begin position="202"/>
        <end position="308"/>
    </location>
</feature>
<dbReference type="SUPFAM" id="SSF49265">
    <property type="entry name" value="Fibronectin type III"/>
    <property type="match status" value="12"/>
</dbReference>
<dbReference type="SMART" id="SM00060">
    <property type="entry name" value="FN3"/>
    <property type="match status" value="21"/>
</dbReference>
<feature type="domain" description="Fibronectin type-III" evidence="4">
    <location>
        <begin position="309"/>
        <end position="402"/>
    </location>
</feature>
<feature type="domain" description="Fibronectin type-III" evidence="4">
    <location>
        <begin position="875"/>
        <end position="964"/>
    </location>
</feature>
<dbReference type="Pfam" id="PF00041">
    <property type="entry name" value="fn3"/>
    <property type="match status" value="14"/>
</dbReference>
<dbReference type="InterPro" id="IPR003961">
    <property type="entry name" value="FN3_dom"/>
</dbReference>
<keyword evidence="1" id="KW-0677">Repeat</keyword>
<evidence type="ECO:0000313" key="5">
    <source>
        <dbReference type="Proteomes" id="UP000515135"/>
    </source>
</evidence>
<dbReference type="OrthoDB" id="10057517at2759"/>
<protein>
    <submittedName>
        <fullName evidence="6">Receptor-type tyrosine-protein phosphatase beta-like</fullName>
    </submittedName>
</protein>
<feature type="domain" description="Fibronectin type-III" evidence="4">
    <location>
        <begin position="589"/>
        <end position="678"/>
    </location>
</feature>
<dbReference type="RefSeq" id="XP_019618479.1">
    <property type="nucleotide sequence ID" value="XM_019762920.1"/>
</dbReference>